<dbReference type="InterPro" id="IPR006249">
    <property type="entry name" value="Aconitase/IRP2"/>
</dbReference>
<proteinExistence type="predicted"/>
<dbReference type="InterPro" id="IPR015928">
    <property type="entry name" value="Aconitase/3IPM_dehydase_swvl"/>
</dbReference>
<organism evidence="1 2">
    <name type="scientific">Aphis craccivora</name>
    <name type="common">Cowpea aphid</name>
    <dbReference type="NCBI Taxonomy" id="307492"/>
    <lineage>
        <taxon>Eukaryota</taxon>
        <taxon>Metazoa</taxon>
        <taxon>Ecdysozoa</taxon>
        <taxon>Arthropoda</taxon>
        <taxon>Hexapoda</taxon>
        <taxon>Insecta</taxon>
        <taxon>Pterygota</taxon>
        <taxon>Neoptera</taxon>
        <taxon>Paraneoptera</taxon>
        <taxon>Hemiptera</taxon>
        <taxon>Sternorrhyncha</taxon>
        <taxon>Aphidomorpha</taxon>
        <taxon>Aphidoidea</taxon>
        <taxon>Aphididae</taxon>
        <taxon>Aphidini</taxon>
        <taxon>Aphis</taxon>
        <taxon>Aphis</taxon>
    </lineage>
</organism>
<feature type="non-terminal residue" evidence="1">
    <location>
        <position position="1"/>
    </location>
</feature>
<gene>
    <name evidence="1" type="ORF">FWK35_00031997</name>
</gene>
<sequence length="83" mass="9637">LKLGNHKKRQTASCTPGTKRLHTSKNRRFFKFRYKYFLFRHYLIDSVTTDHISPAGSIARNSSAARYLASRNIIPKDFNLYGS</sequence>
<feature type="non-terminal residue" evidence="1">
    <location>
        <position position="83"/>
    </location>
</feature>
<dbReference type="Proteomes" id="UP000478052">
    <property type="component" value="Unassembled WGS sequence"/>
</dbReference>
<protein>
    <submittedName>
        <fullName evidence="1">Cytoplasmic aconitate hydratase-like</fullName>
    </submittedName>
</protein>
<evidence type="ECO:0000313" key="1">
    <source>
        <dbReference type="EMBL" id="KAF0708203.1"/>
    </source>
</evidence>
<dbReference type="PANTHER" id="PTHR11670">
    <property type="entry name" value="ACONITASE/IRON-RESPONSIVE ELEMENT FAMILY MEMBER"/>
    <property type="match status" value="1"/>
</dbReference>
<dbReference type="Gene3D" id="3.20.19.10">
    <property type="entry name" value="Aconitase, domain 4"/>
    <property type="match status" value="1"/>
</dbReference>
<reference evidence="1 2" key="1">
    <citation type="submission" date="2019-08" db="EMBL/GenBank/DDBJ databases">
        <title>Whole genome of Aphis craccivora.</title>
        <authorList>
            <person name="Voronova N.V."/>
            <person name="Shulinski R.S."/>
            <person name="Bandarenka Y.V."/>
            <person name="Zhorov D.G."/>
            <person name="Warner D."/>
        </authorList>
    </citation>
    <scope>NUCLEOTIDE SEQUENCE [LARGE SCALE GENOMIC DNA]</scope>
    <source>
        <strain evidence="1">180601</strain>
        <tissue evidence="1">Whole Body</tissue>
    </source>
</reference>
<comment type="caution">
    <text evidence="1">The sequence shown here is derived from an EMBL/GenBank/DDBJ whole genome shotgun (WGS) entry which is preliminary data.</text>
</comment>
<accession>A0A6G0VT19</accession>
<dbReference type="SUPFAM" id="SSF52016">
    <property type="entry name" value="LeuD/IlvD-like"/>
    <property type="match status" value="1"/>
</dbReference>
<keyword evidence="2" id="KW-1185">Reference proteome</keyword>
<name>A0A6G0VT19_APHCR</name>
<evidence type="ECO:0000313" key="2">
    <source>
        <dbReference type="Proteomes" id="UP000478052"/>
    </source>
</evidence>
<dbReference type="OrthoDB" id="2279155at2759"/>
<dbReference type="AlphaFoldDB" id="A0A6G0VT19"/>
<dbReference type="EMBL" id="VUJU01012250">
    <property type="protein sequence ID" value="KAF0708203.1"/>
    <property type="molecule type" value="Genomic_DNA"/>
</dbReference>